<reference evidence="2" key="1">
    <citation type="journal article" date="2020" name="mSystems">
        <title>Genome- and Community-Level Interaction Insights into Carbon Utilization and Element Cycling Functions of Hydrothermarchaeota in Hydrothermal Sediment.</title>
        <authorList>
            <person name="Zhou Z."/>
            <person name="Liu Y."/>
            <person name="Xu W."/>
            <person name="Pan J."/>
            <person name="Luo Z.H."/>
            <person name="Li M."/>
        </authorList>
    </citation>
    <scope>NUCLEOTIDE SEQUENCE [LARGE SCALE GENOMIC DNA]</scope>
    <source>
        <strain evidence="2">HyVt-633</strain>
    </source>
</reference>
<comment type="caution">
    <text evidence="2">The sequence shown here is derived from an EMBL/GenBank/DDBJ whole genome shotgun (WGS) entry which is preliminary data.</text>
</comment>
<dbReference type="SUPFAM" id="SSF51735">
    <property type="entry name" value="NAD(P)-binding Rossmann-fold domains"/>
    <property type="match status" value="1"/>
</dbReference>
<accession>A0A7C5DHK7</accession>
<feature type="non-terminal residue" evidence="2">
    <location>
        <position position="70"/>
    </location>
</feature>
<dbReference type="InterPro" id="IPR036291">
    <property type="entry name" value="NAD(P)-bd_dom_sf"/>
</dbReference>
<dbReference type="PANTHER" id="PTHR43943:SF2">
    <property type="entry name" value="DEHYDROGENASE_REDUCTASE 4"/>
    <property type="match status" value="1"/>
</dbReference>
<protein>
    <submittedName>
        <fullName evidence="2">SDR family NAD(P)-dependent oxidoreductase</fullName>
    </submittedName>
</protein>
<dbReference type="Proteomes" id="UP000886058">
    <property type="component" value="Unassembled WGS sequence"/>
</dbReference>
<sequence>MNKLENRVAVITGSTKGIGRAIAHAFVREGAKVVITSSRQANVDAALREFPEGSAFGHVCNVSSYEAVEE</sequence>
<dbReference type="InterPro" id="IPR002347">
    <property type="entry name" value="SDR_fam"/>
</dbReference>
<comment type="similarity">
    <text evidence="1">Belongs to the short-chain dehydrogenases/reductases (SDR) family.</text>
</comment>
<organism evidence="2">
    <name type="scientific">Chlorobaculum parvum</name>
    <dbReference type="NCBI Taxonomy" id="274539"/>
    <lineage>
        <taxon>Bacteria</taxon>
        <taxon>Pseudomonadati</taxon>
        <taxon>Chlorobiota</taxon>
        <taxon>Chlorobiia</taxon>
        <taxon>Chlorobiales</taxon>
        <taxon>Chlorobiaceae</taxon>
        <taxon>Chlorobaculum</taxon>
    </lineage>
</organism>
<dbReference type="EMBL" id="DRSQ01000206">
    <property type="protein sequence ID" value="HHE32851.1"/>
    <property type="molecule type" value="Genomic_DNA"/>
</dbReference>
<proteinExistence type="inferred from homology"/>
<gene>
    <name evidence="2" type="ORF">ENL07_09595</name>
</gene>
<dbReference type="Gene3D" id="3.40.50.720">
    <property type="entry name" value="NAD(P)-binding Rossmann-like Domain"/>
    <property type="match status" value="1"/>
</dbReference>
<dbReference type="Pfam" id="PF00106">
    <property type="entry name" value="adh_short"/>
    <property type="match status" value="1"/>
</dbReference>
<dbReference type="PANTHER" id="PTHR43943">
    <property type="entry name" value="DEHYDROGENASE/REDUCTASE (SDR FAMILY) MEMBER 4"/>
    <property type="match status" value="1"/>
</dbReference>
<evidence type="ECO:0000256" key="1">
    <source>
        <dbReference type="ARBA" id="ARBA00006484"/>
    </source>
</evidence>
<name>A0A7C5DHK7_9CHLB</name>
<evidence type="ECO:0000313" key="2">
    <source>
        <dbReference type="EMBL" id="HHE32851.1"/>
    </source>
</evidence>
<dbReference type="AlphaFoldDB" id="A0A7C5DHK7"/>